<dbReference type="AlphaFoldDB" id="A0A6M1PE21"/>
<keyword evidence="2" id="KW-1185">Reference proteome</keyword>
<gene>
    <name evidence="1" type="ORF">G5B47_04100</name>
</gene>
<dbReference type="Gene3D" id="1.10.150.20">
    <property type="entry name" value="5' to 3' exonuclease, C-terminal subdomain"/>
    <property type="match status" value="1"/>
</dbReference>
<dbReference type="SUPFAM" id="SSF89550">
    <property type="entry name" value="PHP domain-like"/>
    <property type="match status" value="1"/>
</dbReference>
<evidence type="ECO:0000313" key="2">
    <source>
        <dbReference type="Proteomes" id="UP000480151"/>
    </source>
</evidence>
<dbReference type="Proteomes" id="UP000480151">
    <property type="component" value="Unassembled WGS sequence"/>
</dbReference>
<dbReference type="InterPro" id="IPR016195">
    <property type="entry name" value="Pol/histidinol_Pase-like"/>
</dbReference>
<dbReference type="CDD" id="cd19067">
    <property type="entry name" value="PfuEndoQ-like"/>
    <property type="match status" value="1"/>
</dbReference>
<comment type="caution">
    <text evidence="1">The sequence shown here is derived from an EMBL/GenBank/DDBJ whole genome shotgun (WGS) entry which is preliminary data.</text>
</comment>
<protein>
    <submittedName>
        <fullName evidence="1">TIGR00375 family protein</fullName>
    </submittedName>
</protein>
<dbReference type="PANTHER" id="PTHR40084">
    <property type="entry name" value="PHOSPHOHYDROLASE, PHP FAMILY"/>
    <property type="match status" value="1"/>
</dbReference>
<dbReference type="PANTHER" id="PTHR40084:SF1">
    <property type="entry name" value="PHOSPHOTRANSFERASE"/>
    <property type="match status" value="1"/>
</dbReference>
<dbReference type="InterPro" id="IPR010994">
    <property type="entry name" value="RuvA_2-like"/>
</dbReference>
<dbReference type="EMBL" id="JAAKGU010000001">
    <property type="protein sequence ID" value="NGM81590.1"/>
    <property type="molecule type" value="Genomic_DNA"/>
</dbReference>
<name>A0A6M1PE21_9BACL</name>
<dbReference type="Pfam" id="PF13263">
    <property type="entry name" value="PHP_C"/>
    <property type="match status" value="1"/>
</dbReference>
<evidence type="ECO:0000313" key="1">
    <source>
        <dbReference type="EMBL" id="NGM81590.1"/>
    </source>
</evidence>
<proteinExistence type="predicted"/>
<dbReference type="SUPFAM" id="SSF47781">
    <property type="entry name" value="RuvA domain 2-like"/>
    <property type="match status" value="1"/>
</dbReference>
<reference evidence="1 2" key="1">
    <citation type="submission" date="2020-02" db="EMBL/GenBank/DDBJ databases">
        <authorList>
            <person name="Gao J."/>
            <person name="Sun J."/>
        </authorList>
    </citation>
    <scope>NUCLEOTIDE SEQUENCE [LARGE SCALE GENOMIC DNA]</scope>
    <source>
        <strain evidence="1 2">7124</strain>
    </source>
</reference>
<dbReference type="RefSeq" id="WP_165094630.1">
    <property type="nucleotide sequence ID" value="NZ_JAAKGU010000001.1"/>
</dbReference>
<accession>A0A6M1PE21</accession>
<sequence length="430" mass="46807">MELAQKKLDRADRIPAGGDLSAEADALKRAAEPTLARYYCDLHVHIGRTSEGRAVKISGSRDLTFAGIAREAAERKGIGLIGIIDSHSPPVQRDIMRCLDEGEMTEAEGGGIAYRGTAIVLGTEIEIREPGRKECHVLAFMPDLRAMSEFSAWMGRHMKNVDLSSQRIYVPSRELQDEICGRGGILIPAHIFTPHKGLYGCAAERMAELFDLRRIAGVELGLSADSEMAGYISELDPFTFLTNSDAHSLGKIGREYNEMELEAPSFAELRLALERREGRGVTANYGLNPRLGKYHRTYCAGCGSIIDEAYATSQRCPYCGGTKLVQGVLDRILSIADREEPVIPGYRPPYRYQVPLEFIPGLGKAKMNLLLEAFGTEMNILHETAEEELAAVAGSELASKIAAARTGTLELTAGGGGTYGRVANPSKDKS</sequence>
<organism evidence="1 2">
    <name type="scientific">Paenibacillus apii</name>
    <dbReference type="NCBI Taxonomy" id="1850370"/>
    <lineage>
        <taxon>Bacteria</taxon>
        <taxon>Bacillati</taxon>
        <taxon>Bacillota</taxon>
        <taxon>Bacilli</taxon>
        <taxon>Bacillales</taxon>
        <taxon>Paenibacillaceae</taxon>
        <taxon>Paenibacillus</taxon>
    </lineage>
</organism>
<dbReference type="Gene3D" id="3.20.20.140">
    <property type="entry name" value="Metal-dependent hydrolases"/>
    <property type="match status" value="1"/>
</dbReference>